<dbReference type="CDD" id="cd07989">
    <property type="entry name" value="LPLAT_AGPAT-like"/>
    <property type="match status" value="1"/>
</dbReference>
<evidence type="ECO:0000256" key="5">
    <source>
        <dbReference type="ARBA" id="ARBA00023098"/>
    </source>
</evidence>
<comment type="pathway">
    <text evidence="1">Lipid metabolism.</text>
</comment>
<evidence type="ECO:0000313" key="10">
    <source>
        <dbReference type="Proteomes" id="UP001549099"/>
    </source>
</evidence>
<evidence type="ECO:0000256" key="4">
    <source>
        <dbReference type="ARBA" id="ARBA00022679"/>
    </source>
</evidence>
<evidence type="ECO:0000259" key="8">
    <source>
        <dbReference type="SMART" id="SM00563"/>
    </source>
</evidence>
<dbReference type="EMBL" id="JBEPLW010000002">
    <property type="protein sequence ID" value="MET3574906.1"/>
    <property type="molecule type" value="Genomic_DNA"/>
</dbReference>
<name>A0ABV2G9E4_9BACL</name>
<feature type="domain" description="Phospholipid/glycerol acyltransferase" evidence="8">
    <location>
        <begin position="12"/>
        <end position="126"/>
    </location>
</feature>
<dbReference type="InterPro" id="IPR004552">
    <property type="entry name" value="AGP_acyltrans"/>
</dbReference>
<keyword evidence="6 7" id="KW-0012">Acyltransferase</keyword>
<dbReference type="GO" id="GO:0003841">
    <property type="term" value="F:1-acylglycerol-3-phosphate O-acyltransferase activity"/>
    <property type="evidence" value="ECO:0007669"/>
    <property type="project" value="UniProtKB-EC"/>
</dbReference>
<dbReference type="Pfam" id="PF01553">
    <property type="entry name" value="Acyltransferase"/>
    <property type="match status" value="1"/>
</dbReference>
<organism evidence="9 10">
    <name type="scientific">Bhargavaea ullalensis</name>
    <dbReference type="NCBI Taxonomy" id="1265685"/>
    <lineage>
        <taxon>Bacteria</taxon>
        <taxon>Bacillati</taxon>
        <taxon>Bacillota</taxon>
        <taxon>Bacilli</taxon>
        <taxon>Bacillales</taxon>
        <taxon>Caryophanaceae</taxon>
        <taxon>Bhargavaea</taxon>
    </lineage>
</organism>
<dbReference type="InterPro" id="IPR002123">
    <property type="entry name" value="Plipid/glycerol_acylTrfase"/>
</dbReference>
<dbReference type="PANTHER" id="PTHR10434:SF64">
    <property type="entry name" value="1-ACYL-SN-GLYCEROL-3-PHOSPHATE ACYLTRANSFERASE-RELATED"/>
    <property type="match status" value="1"/>
</dbReference>
<sequence length="186" mass="20335">MELHAELPEGPVLFVANHEGNFDVPVLISALPKPFGFMSKAEVKKLPVIRKWMVEMNCVFIERADRRSAVRAIREMSDKLRAGHSMLIFPEGTRSRGHGLGEFKSGFVRVAKDAGVPVVPVAIRGTSAIMEQNGNWIRPATVTVDILGAIQPVSIKQAGAAEVAAAARDQITRRLERRLNENTAAS</sequence>
<evidence type="ECO:0000313" key="9">
    <source>
        <dbReference type="EMBL" id="MET3574906.1"/>
    </source>
</evidence>
<keyword evidence="7" id="KW-0594">Phospholipid biosynthesis</keyword>
<evidence type="ECO:0000256" key="7">
    <source>
        <dbReference type="RuleBase" id="RU361267"/>
    </source>
</evidence>
<protein>
    <recommendedName>
        <fullName evidence="7">1-acyl-sn-glycerol-3-phosphate acyltransferase</fullName>
        <ecNumber evidence="7">2.3.1.51</ecNumber>
    </recommendedName>
</protein>
<evidence type="ECO:0000256" key="6">
    <source>
        <dbReference type="ARBA" id="ARBA00023315"/>
    </source>
</evidence>
<dbReference type="EC" id="2.3.1.51" evidence="7"/>
<dbReference type="Proteomes" id="UP001549099">
    <property type="component" value="Unassembled WGS sequence"/>
</dbReference>
<comment type="caution">
    <text evidence="9">The sequence shown here is derived from an EMBL/GenBank/DDBJ whole genome shotgun (WGS) entry which is preliminary data.</text>
</comment>
<proteinExistence type="inferred from homology"/>
<keyword evidence="7" id="KW-1208">Phospholipid metabolism</keyword>
<dbReference type="NCBIfam" id="TIGR00530">
    <property type="entry name" value="AGP_acyltrn"/>
    <property type="match status" value="1"/>
</dbReference>
<dbReference type="SUPFAM" id="SSF69593">
    <property type="entry name" value="Glycerol-3-phosphate (1)-acyltransferase"/>
    <property type="match status" value="1"/>
</dbReference>
<dbReference type="PANTHER" id="PTHR10434">
    <property type="entry name" value="1-ACYL-SN-GLYCEROL-3-PHOSPHATE ACYLTRANSFERASE"/>
    <property type="match status" value="1"/>
</dbReference>
<accession>A0ABV2G9E4</accession>
<dbReference type="SMART" id="SM00563">
    <property type="entry name" value="PlsC"/>
    <property type="match status" value="1"/>
</dbReference>
<evidence type="ECO:0000256" key="1">
    <source>
        <dbReference type="ARBA" id="ARBA00005189"/>
    </source>
</evidence>
<comment type="domain">
    <text evidence="7">The HXXXXD motif is essential for acyltransferase activity and may constitute the binding site for the phosphate moiety of the glycerol-3-phosphate.</text>
</comment>
<keyword evidence="10" id="KW-1185">Reference proteome</keyword>
<keyword evidence="5 7" id="KW-0443">Lipid metabolism</keyword>
<evidence type="ECO:0000256" key="2">
    <source>
        <dbReference type="ARBA" id="ARBA00008655"/>
    </source>
</evidence>
<evidence type="ECO:0000256" key="3">
    <source>
        <dbReference type="ARBA" id="ARBA00022516"/>
    </source>
</evidence>
<comment type="catalytic activity">
    <reaction evidence="7">
        <text>a 1-acyl-sn-glycero-3-phosphate + an acyl-CoA = a 1,2-diacyl-sn-glycero-3-phosphate + CoA</text>
        <dbReference type="Rhea" id="RHEA:19709"/>
        <dbReference type="ChEBI" id="CHEBI:57287"/>
        <dbReference type="ChEBI" id="CHEBI:57970"/>
        <dbReference type="ChEBI" id="CHEBI:58342"/>
        <dbReference type="ChEBI" id="CHEBI:58608"/>
        <dbReference type="EC" id="2.3.1.51"/>
    </reaction>
</comment>
<dbReference type="RefSeq" id="WP_354195520.1">
    <property type="nucleotide sequence ID" value="NZ_JBEPLW010000002.1"/>
</dbReference>
<reference evidence="9 10" key="1">
    <citation type="submission" date="2024-06" db="EMBL/GenBank/DDBJ databases">
        <title>Genomic Encyclopedia of Type Strains, Phase IV (KMG-IV): sequencing the most valuable type-strain genomes for metagenomic binning, comparative biology and taxonomic classification.</title>
        <authorList>
            <person name="Goeker M."/>
        </authorList>
    </citation>
    <scope>NUCLEOTIDE SEQUENCE [LARGE SCALE GENOMIC DNA]</scope>
    <source>
        <strain evidence="9 10">DSM 26128</strain>
    </source>
</reference>
<comment type="similarity">
    <text evidence="2 7">Belongs to the 1-acyl-sn-glycerol-3-phosphate acyltransferase family.</text>
</comment>
<gene>
    <name evidence="9" type="ORF">ABID49_000788</name>
</gene>
<keyword evidence="3 7" id="KW-0444">Lipid biosynthesis</keyword>
<keyword evidence="4 7" id="KW-0808">Transferase</keyword>